<sequence>MTDLAFSWDRSARAVLADALARLDVRRFVVEIRPGELAIARVGRLRHDPGGRHVLAGCGTALSAAWIVLRGLGIRPVLSFPHDPGRPDVLAAVIPGADDPATVSDWDRYLALRAVAGPPRGRAVPVVDPGVLAALAGENPWPRTEVTRQPNSRGLAVVADGAGCVDRVLVGAAVHSVRVAAAVRGLTTEVRPGGQGSAPQAVVLVFEGTRR</sequence>
<gene>
    <name evidence="1" type="ORF">ACFORO_29670</name>
</gene>
<name>A0ABV7QPW4_9PSEU</name>
<dbReference type="EMBL" id="JBHRWI010000039">
    <property type="protein sequence ID" value="MFC3514370.1"/>
    <property type="molecule type" value="Genomic_DNA"/>
</dbReference>
<evidence type="ECO:0000313" key="1">
    <source>
        <dbReference type="EMBL" id="MFC3514370.1"/>
    </source>
</evidence>
<dbReference type="RefSeq" id="WP_377872323.1">
    <property type="nucleotide sequence ID" value="NZ_JBHMAY010000037.1"/>
</dbReference>
<comment type="caution">
    <text evidence="1">The sequence shown here is derived from an EMBL/GenBank/DDBJ whole genome shotgun (WGS) entry which is preliminary data.</text>
</comment>
<reference evidence="2" key="1">
    <citation type="journal article" date="2019" name="Int. J. Syst. Evol. Microbiol.">
        <title>The Global Catalogue of Microorganisms (GCM) 10K type strain sequencing project: providing services to taxonomists for standard genome sequencing and annotation.</title>
        <authorList>
            <consortium name="The Broad Institute Genomics Platform"/>
            <consortium name="The Broad Institute Genome Sequencing Center for Infectious Disease"/>
            <person name="Wu L."/>
            <person name="Ma J."/>
        </authorList>
    </citation>
    <scope>NUCLEOTIDE SEQUENCE [LARGE SCALE GENOMIC DNA]</scope>
    <source>
        <strain evidence="2">CGMCC 4.7682</strain>
    </source>
</reference>
<keyword evidence="2" id="KW-1185">Reference proteome</keyword>
<dbReference type="Proteomes" id="UP001595764">
    <property type="component" value="Unassembled WGS sequence"/>
</dbReference>
<organism evidence="1 2">
    <name type="scientific">Amycolatopsis halotolerans</name>
    <dbReference type="NCBI Taxonomy" id="330083"/>
    <lineage>
        <taxon>Bacteria</taxon>
        <taxon>Bacillati</taxon>
        <taxon>Actinomycetota</taxon>
        <taxon>Actinomycetes</taxon>
        <taxon>Pseudonocardiales</taxon>
        <taxon>Pseudonocardiaceae</taxon>
        <taxon>Amycolatopsis</taxon>
    </lineage>
</organism>
<accession>A0ABV7QPW4</accession>
<proteinExistence type="predicted"/>
<evidence type="ECO:0000313" key="2">
    <source>
        <dbReference type="Proteomes" id="UP001595764"/>
    </source>
</evidence>
<protein>
    <submittedName>
        <fullName evidence="1">Uncharacterized protein</fullName>
    </submittedName>
</protein>